<name>A0ABV8LE80_9ACTN</name>
<evidence type="ECO:0000256" key="2">
    <source>
        <dbReference type="SAM" id="MobiDB-lite"/>
    </source>
</evidence>
<dbReference type="Gene3D" id="3.40.630.190">
    <property type="entry name" value="LCP protein"/>
    <property type="match status" value="1"/>
</dbReference>
<sequence>MPSKTSSRRSSAGSGYPDDDPYGYGSPDQDSRGGRSGGHNLKPKKKKKVRSPLWTKLILVLGAVVTLVGFGGVAVAKSLMGDLTSSIETGTVSEDGAKVEKQDARTALKGPIDILMLGLDTRDGWAANTSRADTIIILHIPATHDQAYLISIPRDAEVAIPSWKKANYNGTAHDKINAAYYFGSQRGQGWQGGAGLMKKTVEQLTGLKFDGVVVIDFNGFKNVIQAMGGVYMCVEKDTWSSHYIKNKKGEPQYYSYNGDHKLSNSWIHKAGCRNMAAWEALDFSRQRYGLANSDYDRQKHQQQLLKSMAKKATSAGVITNPLKLSELIKAAGASLKMDTNGVPLDDFIFTLKSLAGSDLIALKTNAGTYAKSDFGSGEGITQGTKDMFKAASDDRLGDFITDNPEYLIPDKTGQ</sequence>
<comment type="caution">
    <text evidence="5">The sequence shown here is derived from an EMBL/GenBank/DDBJ whole genome shotgun (WGS) entry which is preliminary data.</text>
</comment>
<feature type="region of interest" description="Disordered" evidence="2">
    <location>
        <begin position="1"/>
        <end position="47"/>
    </location>
</feature>
<dbReference type="RefSeq" id="WP_253758927.1">
    <property type="nucleotide sequence ID" value="NZ_JAMZDZ010000001.1"/>
</dbReference>
<accession>A0ABV8LE80</accession>
<feature type="domain" description="Cell envelope-related transcriptional attenuator" evidence="4">
    <location>
        <begin position="131"/>
        <end position="313"/>
    </location>
</feature>
<keyword evidence="3" id="KW-0472">Membrane</keyword>
<keyword evidence="3" id="KW-1133">Transmembrane helix</keyword>
<dbReference type="Proteomes" id="UP001595816">
    <property type="component" value="Unassembled WGS sequence"/>
</dbReference>
<comment type="similarity">
    <text evidence="1">Belongs to the LytR/CpsA/Psr (LCP) family.</text>
</comment>
<proteinExistence type="inferred from homology"/>
<protein>
    <submittedName>
        <fullName evidence="5">LCP family protein</fullName>
    </submittedName>
</protein>
<dbReference type="PANTHER" id="PTHR33392:SF6">
    <property type="entry name" value="POLYISOPRENYL-TEICHOIC ACID--PEPTIDOGLYCAN TEICHOIC ACID TRANSFERASE TAGU"/>
    <property type="match status" value="1"/>
</dbReference>
<organism evidence="5 6">
    <name type="scientific">Hamadaea flava</name>
    <dbReference type="NCBI Taxonomy" id="1742688"/>
    <lineage>
        <taxon>Bacteria</taxon>
        <taxon>Bacillati</taxon>
        <taxon>Actinomycetota</taxon>
        <taxon>Actinomycetes</taxon>
        <taxon>Micromonosporales</taxon>
        <taxon>Micromonosporaceae</taxon>
        <taxon>Hamadaea</taxon>
    </lineage>
</organism>
<dbReference type="EMBL" id="JBHSAY010000003">
    <property type="protein sequence ID" value="MFC4129191.1"/>
    <property type="molecule type" value="Genomic_DNA"/>
</dbReference>
<feature type="transmembrane region" description="Helical" evidence="3">
    <location>
        <begin position="53"/>
        <end position="76"/>
    </location>
</feature>
<dbReference type="Pfam" id="PF03816">
    <property type="entry name" value="LytR_cpsA_psr"/>
    <property type="match status" value="1"/>
</dbReference>
<keyword evidence="3" id="KW-0812">Transmembrane</keyword>
<evidence type="ECO:0000313" key="5">
    <source>
        <dbReference type="EMBL" id="MFC4129191.1"/>
    </source>
</evidence>
<dbReference type="InterPro" id="IPR004474">
    <property type="entry name" value="LytR_CpsA_psr"/>
</dbReference>
<dbReference type="PANTHER" id="PTHR33392">
    <property type="entry name" value="POLYISOPRENYL-TEICHOIC ACID--PEPTIDOGLYCAN TEICHOIC ACID TRANSFERASE TAGU"/>
    <property type="match status" value="1"/>
</dbReference>
<reference evidence="6" key="1">
    <citation type="journal article" date="2019" name="Int. J. Syst. Evol. Microbiol.">
        <title>The Global Catalogue of Microorganisms (GCM) 10K type strain sequencing project: providing services to taxonomists for standard genome sequencing and annotation.</title>
        <authorList>
            <consortium name="The Broad Institute Genomics Platform"/>
            <consortium name="The Broad Institute Genome Sequencing Center for Infectious Disease"/>
            <person name="Wu L."/>
            <person name="Ma J."/>
        </authorList>
    </citation>
    <scope>NUCLEOTIDE SEQUENCE [LARGE SCALE GENOMIC DNA]</scope>
    <source>
        <strain evidence="6">CGMCC 4.7289</strain>
    </source>
</reference>
<gene>
    <name evidence="5" type="ORF">ACFOZ4_01030</name>
</gene>
<evidence type="ECO:0000256" key="3">
    <source>
        <dbReference type="SAM" id="Phobius"/>
    </source>
</evidence>
<evidence type="ECO:0000313" key="6">
    <source>
        <dbReference type="Proteomes" id="UP001595816"/>
    </source>
</evidence>
<evidence type="ECO:0000259" key="4">
    <source>
        <dbReference type="Pfam" id="PF03816"/>
    </source>
</evidence>
<evidence type="ECO:0000256" key="1">
    <source>
        <dbReference type="ARBA" id="ARBA00006068"/>
    </source>
</evidence>
<feature type="compositionally biased region" description="Low complexity" evidence="2">
    <location>
        <begin position="8"/>
        <end position="28"/>
    </location>
</feature>
<keyword evidence="6" id="KW-1185">Reference proteome</keyword>
<dbReference type="InterPro" id="IPR050922">
    <property type="entry name" value="LytR/CpsA/Psr_CW_biosynth"/>
</dbReference>
<dbReference type="NCBIfam" id="TIGR00350">
    <property type="entry name" value="lytR_cpsA_psr"/>
    <property type="match status" value="1"/>
</dbReference>